<dbReference type="InterPro" id="IPR026354">
    <property type="entry name" value="4helix_suffix_dom"/>
</dbReference>
<accession>A0A7V0T7F9</accession>
<feature type="non-terminal residue" evidence="1">
    <location>
        <position position="188"/>
    </location>
</feature>
<dbReference type="NCBIfam" id="TIGR04258">
    <property type="entry name" value="4helix_suffix"/>
    <property type="match status" value="1"/>
</dbReference>
<protein>
    <submittedName>
        <fullName evidence="1">Four helix bundle protein</fullName>
    </submittedName>
</protein>
<reference evidence="1" key="1">
    <citation type="journal article" date="2020" name="mSystems">
        <title>Genome- and Community-Level Interaction Insights into Carbon Utilization and Element Cycling Functions of Hydrothermarchaeota in Hydrothermal Sediment.</title>
        <authorList>
            <person name="Zhou Z."/>
            <person name="Liu Y."/>
            <person name="Xu W."/>
            <person name="Pan J."/>
            <person name="Luo Z.H."/>
            <person name="Li M."/>
        </authorList>
    </citation>
    <scope>NUCLEOTIDE SEQUENCE [LARGE SCALE GENOMIC DNA]</scope>
    <source>
        <strain evidence="1">SpSt-1182</strain>
    </source>
</reference>
<dbReference type="SUPFAM" id="SSF158446">
    <property type="entry name" value="IVS-encoded protein-like"/>
    <property type="match status" value="1"/>
</dbReference>
<comment type="caution">
    <text evidence="1">The sequence shown here is derived from an EMBL/GenBank/DDBJ whole genome shotgun (WGS) entry which is preliminary data.</text>
</comment>
<dbReference type="Proteomes" id="UP000885672">
    <property type="component" value="Unassembled WGS sequence"/>
</dbReference>
<dbReference type="NCBIfam" id="TIGR02436">
    <property type="entry name" value="four helix bundle protein"/>
    <property type="match status" value="1"/>
</dbReference>
<dbReference type="InterPro" id="IPR012657">
    <property type="entry name" value="23S_rRNA-intervening_sequence"/>
</dbReference>
<gene>
    <name evidence="1" type="ORF">ENN51_08135</name>
</gene>
<dbReference type="InterPro" id="IPR036583">
    <property type="entry name" value="23S_rRNA_IVS_sf"/>
</dbReference>
<dbReference type="Gene3D" id="1.20.1440.60">
    <property type="entry name" value="23S rRNA-intervening sequence"/>
    <property type="match status" value="1"/>
</dbReference>
<dbReference type="EMBL" id="DSBX01000312">
    <property type="protein sequence ID" value="HDR00232.1"/>
    <property type="molecule type" value="Genomic_DNA"/>
</dbReference>
<name>A0A7V0T7F9_UNCW3</name>
<evidence type="ECO:0000313" key="1">
    <source>
        <dbReference type="EMBL" id="HDR00232.1"/>
    </source>
</evidence>
<sequence length="188" mass="21608">MTERFIPAHGGYRKLLSYQRAEIVYDATVRFCRRFLDRRDRTVDQMVQAARSGKQNIIEGSMASGTSKEMEIKLTNVARASLEELLADYQDFLRLRGLAEWDKDSMPVKRLRGLIRVPGANYESLKAELEHPDPAIAANTIIGLIKVTSYLLDRQIAQLEKEFVEQGGLRERMTRARLAERNRNPGRR</sequence>
<dbReference type="AlphaFoldDB" id="A0A7V0T7F9"/>
<proteinExistence type="predicted"/>
<organism evidence="1">
    <name type="scientific">candidate division WOR-3 bacterium</name>
    <dbReference type="NCBI Taxonomy" id="2052148"/>
    <lineage>
        <taxon>Bacteria</taxon>
        <taxon>Bacteria division WOR-3</taxon>
    </lineage>
</organism>